<comment type="caution">
    <text evidence="1">The sequence shown here is derived from an EMBL/GenBank/DDBJ whole genome shotgun (WGS) entry which is preliminary data.</text>
</comment>
<protein>
    <submittedName>
        <fullName evidence="1">Winged helix DNA-binding protein</fullName>
    </submittedName>
</protein>
<dbReference type="GO" id="GO:0003677">
    <property type="term" value="F:DNA binding"/>
    <property type="evidence" value="ECO:0007669"/>
    <property type="project" value="UniProtKB-KW"/>
</dbReference>
<proteinExistence type="predicted"/>
<dbReference type="AlphaFoldDB" id="A0A543CRD9"/>
<organism evidence="1 2">
    <name type="scientific">Actinoallomurus bryophytorum</name>
    <dbReference type="NCBI Taxonomy" id="1490222"/>
    <lineage>
        <taxon>Bacteria</taxon>
        <taxon>Bacillati</taxon>
        <taxon>Actinomycetota</taxon>
        <taxon>Actinomycetes</taxon>
        <taxon>Streptosporangiales</taxon>
        <taxon>Thermomonosporaceae</taxon>
        <taxon>Actinoallomurus</taxon>
    </lineage>
</organism>
<accession>A0A543CRD9</accession>
<gene>
    <name evidence="1" type="ORF">FB559_5383</name>
</gene>
<reference evidence="1 2" key="1">
    <citation type="submission" date="2019-06" db="EMBL/GenBank/DDBJ databases">
        <title>Sequencing the genomes of 1000 actinobacteria strains.</title>
        <authorList>
            <person name="Klenk H.-P."/>
        </authorList>
    </citation>
    <scope>NUCLEOTIDE SEQUENCE [LARGE SCALE GENOMIC DNA]</scope>
    <source>
        <strain evidence="1 2">DSM 102200</strain>
    </source>
</reference>
<name>A0A543CRD9_9ACTN</name>
<sequence>MPVVETVTWDQILAWRMGRQFLAPAVAGGPAYVTGRLAGVQAQVASAAKLTIALRQTELCADSDAVEIALDVRTLVKTWAMRGTLHLLPADEAAAYLELSAAHRNWERGSWQRSFGATPADLETIAAAAAEALAGGAVLTREELTAEIVDRTGSAHLAGVLGSGWGTLLKPLAWWRVLCFGPPSGGRVTFTSAAWLPPVPDPAGTVLRAFLGAYGPATPELFDKVWLSRGNTPKAVLRSWFAALEGELAEVEVEGERRVMLAAHLDELLATGPSTAVRLLGPFDAYVLGGGTTAAEIVPPERRKEVSRAGGWISPVVLRGGRVVGVWGKEGVTLWDDVPASAVEAEMSRHERLRLLLGGSGP</sequence>
<dbReference type="PANTHER" id="PTHR38479">
    <property type="entry name" value="LMO0824 PROTEIN"/>
    <property type="match status" value="1"/>
</dbReference>
<keyword evidence="1" id="KW-0238">DNA-binding</keyword>
<dbReference type="Proteomes" id="UP000316096">
    <property type="component" value="Unassembled WGS sequence"/>
</dbReference>
<dbReference type="EMBL" id="VFOZ01000001">
    <property type="protein sequence ID" value="TQL99685.1"/>
    <property type="molecule type" value="Genomic_DNA"/>
</dbReference>
<evidence type="ECO:0000313" key="2">
    <source>
        <dbReference type="Proteomes" id="UP000316096"/>
    </source>
</evidence>
<dbReference type="Pfam" id="PF06224">
    <property type="entry name" value="AlkZ-like"/>
    <property type="match status" value="1"/>
</dbReference>
<dbReference type="InterPro" id="IPR009351">
    <property type="entry name" value="AlkZ-like"/>
</dbReference>
<dbReference type="PANTHER" id="PTHR38479:SF2">
    <property type="entry name" value="WINGED HELIX DNA-BINDING DOMAIN-CONTAINING PROTEIN"/>
    <property type="match status" value="1"/>
</dbReference>
<keyword evidence="2" id="KW-1185">Reference proteome</keyword>
<evidence type="ECO:0000313" key="1">
    <source>
        <dbReference type="EMBL" id="TQL99685.1"/>
    </source>
</evidence>